<dbReference type="GO" id="GO:0004176">
    <property type="term" value="F:ATP-dependent peptidase activity"/>
    <property type="evidence" value="ECO:0007669"/>
    <property type="project" value="InterPro"/>
</dbReference>
<dbReference type="SUPFAM" id="SSF88697">
    <property type="entry name" value="PUA domain-like"/>
    <property type="match status" value="1"/>
</dbReference>
<dbReference type="EMBL" id="MUJZ01027698">
    <property type="protein sequence ID" value="OTF78485.1"/>
    <property type="molecule type" value="Genomic_DNA"/>
</dbReference>
<feature type="region of interest" description="Disordered" evidence="1">
    <location>
        <begin position="205"/>
        <end position="264"/>
    </location>
</feature>
<dbReference type="GO" id="GO:0007005">
    <property type="term" value="P:mitochondrion organization"/>
    <property type="evidence" value="ECO:0007669"/>
    <property type="project" value="TreeGrafter"/>
</dbReference>
<accession>A0A1Y3BH43</accession>
<protein>
    <recommendedName>
        <fullName evidence="2">Lon N-terminal domain-containing protein</fullName>
    </recommendedName>
</protein>
<dbReference type="GO" id="GO:0005524">
    <property type="term" value="F:ATP binding"/>
    <property type="evidence" value="ECO:0007669"/>
    <property type="project" value="InterPro"/>
</dbReference>
<dbReference type="SMART" id="SM00464">
    <property type="entry name" value="LON"/>
    <property type="match status" value="1"/>
</dbReference>
<evidence type="ECO:0000313" key="3">
    <source>
        <dbReference type="EMBL" id="OTF78485.1"/>
    </source>
</evidence>
<dbReference type="InterPro" id="IPR003111">
    <property type="entry name" value="Lon_prtase_N"/>
</dbReference>
<feature type="compositionally biased region" description="Polar residues" evidence="1">
    <location>
        <begin position="233"/>
        <end position="245"/>
    </location>
</feature>
<comment type="caution">
    <text evidence="3">The sequence shown here is derived from an EMBL/GenBank/DDBJ whole genome shotgun (WGS) entry which is preliminary data.</text>
</comment>
<evidence type="ECO:0000256" key="1">
    <source>
        <dbReference type="SAM" id="MobiDB-lite"/>
    </source>
</evidence>
<dbReference type="PANTHER" id="PTHR43718">
    <property type="entry name" value="LON PROTEASE"/>
    <property type="match status" value="1"/>
</dbReference>
<proteinExistence type="predicted"/>
<name>A0A1Y3BH43_EURMA</name>
<organism evidence="3 4">
    <name type="scientific">Euroglyphus maynei</name>
    <name type="common">Mayne's house dust mite</name>
    <dbReference type="NCBI Taxonomy" id="6958"/>
    <lineage>
        <taxon>Eukaryota</taxon>
        <taxon>Metazoa</taxon>
        <taxon>Ecdysozoa</taxon>
        <taxon>Arthropoda</taxon>
        <taxon>Chelicerata</taxon>
        <taxon>Arachnida</taxon>
        <taxon>Acari</taxon>
        <taxon>Acariformes</taxon>
        <taxon>Sarcoptiformes</taxon>
        <taxon>Astigmata</taxon>
        <taxon>Psoroptidia</taxon>
        <taxon>Analgoidea</taxon>
        <taxon>Pyroglyphidae</taxon>
        <taxon>Pyroglyphinae</taxon>
        <taxon>Euroglyphus</taxon>
    </lineage>
</organism>
<dbReference type="PROSITE" id="PS51787">
    <property type="entry name" value="LON_N"/>
    <property type="match status" value="1"/>
</dbReference>
<dbReference type="GO" id="GO:0004252">
    <property type="term" value="F:serine-type endopeptidase activity"/>
    <property type="evidence" value="ECO:0007669"/>
    <property type="project" value="InterPro"/>
</dbReference>
<dbReference type="GO" id="GO:0051131">
    <property type="term" value="P:chaperone-mediated protein complex assembly"/>
    <property type="evidence" value="ECO:0007669"/>
    <property type="project" value="TreeGrafter"/>
</dbReference>
<keyword evidence="4" id="KW-1185">Reference proteome</keyword>
<dbReference type="PANTHER" id="PTHR43718:SF2">
    <property type="entry name" value="LON PROTEASE HOMOLOG, MITOCHONDRIAL"/>
    <property type="match status" value="1"/>
</dbReference>
<gene>
    <name evidence="3" type="ORF">BLA29_007065</name>
</gene>
<reference evidence="3 4" key="1">
    <citation type="submission" date="2017-03" db="EMBL/GenBank/DDBJ databases">
        <title>Genome Survey of Euroglyphus maynei.</title>
        <authorList>
            <person name="Arlian L.G."/>
            <person name="Morgan M.S."/>
            <person name="Rider S.D."/>
        </authorList>
    </citation>
    <scope>NUCLEOTIDE SEQUENCE [LARGE SCALE GENOMIC DNA]</scope>
    <source>
        <strain evidence="3">Arlian Lab</strain>
        <tissue evidence="3">Whole body</tissue>
    </source>
</reference>
<dbReference type="Gene3D" id="2.30.130.40">
    <property type="entry name" value="LON domain-like"/>
    <property type="match status" value="1"/>
</dbReference>
<feature type="compositionally biased region" description="Polar residues" evidence="1">
    <location>
        <begin position="252"/>
        <end position="263"/>
    </location>
</feature>
<feature type="domain" description="Lon N-terminal" evidence="2">
    <location>
        <begin position="108"/>
        <end position="278"/>
    </location>
</feature>
<dbReference type="GO" id="GO:0006515">
    <property type="term" value="P:protein quality control for misfolded or incompletely synthesized proteins"/>
    <property type="evidence" value="ECO:0007669"/>
    <property type="project" value="TreeGrafter"/>
</dbReference>
<sequence length="278" mass="31794">MRSLLIRRSLLWLQQKSYHHRHSSLLFGSIVPRQQSIIQQIYNDKPIRSSTLNSFRFNQYRFLSSSSNNNDGEDPETISSAYPTPPTPGDPSSSALSPVNIPDYFPILPVIAINRNPVFPKFVKLIELTDPNLIQLIKRKVDLRQPYAGIFMKRNDNDMAEVVNSLDEIYPVGTFVQIHELQDLGDRIRVIVMAHRRIRIMKQIDENDQEEQSTDPQKKNGSVMRKKRARRGSSAQTNNVNNNEQIPDVENTDSTNAQEQSSIVVAKTKPVLMVEVEN</sequence>
<evidence type="ECO:0000259" key="2">
    <source>
        <dbReference type="PROSITE" id="PS51787"/>
    </source>
</evidence>
<evidence type="ECO:0000313" key="4">
    <source>
        <dbReference type="Proteomes" id="UP000194236"/>
    </source>
</evidence>
<feature type="region of interest" description="Disordered" evidence="1">
    <location>
        <begin position="66"/>
        <end position="95"/>
    </location>
</feature>
<dbReference type="InterPro" id="IPR027065">
    <property type="entry name" value="Lon_Prtase"/>
</dbReference>
<dbReference type="GO" id="GO:0003697">
    <property type="term" value="F:single-stranded DNA binding"/>
    <property type="evidence" value="ECO:0007669"/>
    <property type="project" value="TreeGrafter"/>
</dbReference>
<dbReference type="FunFam" id="2.30.130.40:FF:000004">
    <property type="entry name" value="Lon protease homolog, mitochondrial"/>
    <property type="match status" value="1"/>
</dbReference>
<dbReference type="Pfam" id="PF02190">
    <property type="entry name" value="LON_substr_bdg"/>
    <property type="match status" value="1"/>
</dbReference>
<dbReference type="InterPro" id="IPR015947">
    <property type="entry name" value="PUA-like_sf"/>
</dbReference>
<dbReference type="Proteomes" id="UP000194236">
    <property type="component" value="Unassembled WGS sequence"/>
</dbReference>
<dbReference type="GO" id="GO:0005759">
    <property type="term" value="C:mitochondrial matrix"/>
    <property type="evidence" value="ECO:0007669"/>
    <property type="project" value="TreeGrafter"/>
</dbReference>
<dbReference type="InterPro" id="IPR046336">
    <property type="entry name" value="Lon_prtase_N_sf"/>
</dbReference>
<feature type="non-terminal residue" evidence="3">
    <location>
        <position position="278"/>
    </location>
</feature>
<dbReference type="AlphaFoldDB" id="A0A1Y3BH43"/>
<dbReference type="OrthoDB" id="2411602at2759"/>